<dbReference type="PANTHER" id="PTHR10622:SF12">
    <property type="entry name" value="HET DOMAIN-CONTAINING PROTEIN"/>
    <property type="match status" value="1"/>
</dbReference>
<gene>
    <name evidence="1" type="ORF">N7449_010601</name>
</gene>
<reference evidence="1" key="1">
    <citation type="submission" date="2022-11" db="EMBL/GenBank/DDBJ databases">
        <authorList>
            <person name="Petersen C."/>
        </authorList>
    </citation>
    <scope>NUCLEOTIDE SEQUENCE</scope>
    <source>
        <strain evidence="1">IBT 20477</strain>
    </source>
</reference>
<dbReference type="PANTHER" id="PTHR10622">
    <property type="entry name" value="HET DOMAIN-CONTAINING PROTEIN"/>
    <property type="match status" value="1"/>
</dbReference>
<dbReference type="AlphaFoldDB" id="A0A9W9J0K9"/>
<dbReference type="OrthoDB" id="674604at2759"/>
<name>A0A9W9J0K9_9EURO</name>
<dbReference type="EMBL" id="JAPQKQ010000007">
    <property type="protein sequence ID" value="KAJ5187607.1"/>
    <property type="molecule type" value="Genomic_DNA"/>
</dbReference>
<evidence type="ECO:0000313" key="2">
    <source>
        <dbReference type="Proteomes" id="UP001150942"/>
    </source>
</evidence>
<dbReference type="Proteomes" id="UP001150942">
    <property type="component" value="Unassembled WGS sequence"/>
</dbReference>
<keyword evidence="2" id="KW-1185">Reference proteome</keyword>
<proteinExistence type="predicted"/>
<accession>A0A9W9J0K9</accession>
<organism evidence="1 2">
    <name type="scientific">Penicillium cf. viridicatum</name>
    <dbReference type="NCBI Taxonomy" id="2972119"/>
    <lineage>
        <taxon>Eukaryota</taxon>
        <taxon>Fungi</taxon>
        <taxon>Dikarya</taxon>
        <taxon>Ascomycota</taxon>
        <taxon>Pezizomycotina</taxon>
        <taxon>Eurotiomycetes</taxon>
        <taxon>Eurotiomycetidae</taxon>
        <taxon>Eurotiales</taxon>
        <taxon>Aspergillaceae</taxon>
        <taxon>Penicillium</taxon>
    </lineage>
</organism>
<protein>
    <submittedName>
        <fullName evidence="1">HET domain protein</fullName>
    </submittedName>
</protein>
<comment type="caution">
    <text evidence="1">The sequence shown here is derived from an EMBL/GenBank/DDBJ whole genome shotgun (WGS) entry which is preliminary data.</text>
</comment>
<sequence>MKSSYSKLMGGRFKPEGWKKLKKYCDLARKNGWEWAWMDTCCIDKTNTSDTQEAINAMFRWYKESMICYAYLEDVDVKDAKSLETSFTRARWFTRGWTLQELIAPTSLLFVDKNWLEIVDKNNGLKQIERATGIQPDKLRKFDECSIRERFSWASRRQTTLVEDRAYSLFGLFGINMPLIYGEGDRAFLRLQQELIRKYDDASLLLWEAHDFNKENLIPQRLGALAPSLSCFKPQSDTQTCWSLPGCNLSTSARGLHLDVDLMLLKTDIIGDRDGGFLRIGEWRRYTLFLAFIGERPYQHGIYLMQIKSFQVAGYTFERVGHLSSIADLSTRWESRIDFTSLGRRSVVIKEGFDLPFQASFLRLNFPPGFELLATCRGQVGYKAPMDNAEPSSEAFVLRIPYVDSQFKCQVAGRRKGEYLITYGSDSSLYHGFDIIRDSQWRFQMQHEASEKFEVLLGTSQYNSDALFLAPGQSPSHKLRLKRSPGTVHVKIRPRPAIGDRSIQISYLDSALKSFEPGFRLKNRLLGEAFSIRPASPREYDVILEYVPGENREKKRQRKQ</sequence>
<evidence type="ECO:0000313" key="1">
    <source>
        <dbReference type="EMBL" id="KAJ5187607.1"/>
    </source>
</evidence>
<reference evidence="1" key="2">
    <citation type="journal article" date="2023" name="IMA Fungus">
        <title>Comparative genomic study of the Penicillium genus elucidates a diverse pangenome and 15 lateral gene transfer events.</title>
        <authorList>
            <person name="Petersen C."/>
            <person name="Sorensen T."/>
            <person name="Nielsen M.R."/>
            <person name="Sondergaard T.E."/>
            <person name="Sorensen J.L."/>
            <person name="Fitzpatrick D.A."/>
            <person name="Frisvad J.C."/>
            <person name="Nielsen K.L."/>
        </authorList>
    </citation>
    <scope>NUCLEOTIDE SEQUENCE</scope>
    <source>
        <strain evidence="1">IBT 20477</strain>
    </source>
</reference>